<organism evidence="1 2">
    <name type="scientific">Falsiroseomonas oleicola</name>
    <dbReference type="NCBI Taxonomy" id="2801474"/>
    <lineage>
        <taxon>Bacteria</taxon>
        <taxon>Pseudomonadati</taxon>
        <taxon>Pseudomonadota</taxon>
        <taxon>Alphaproteobacteria</taxon>
        <taxon>Acetobacterales</taxon>
        <taxon>Roseomonadaceae</taxon>
        <taxon>Falsiroseomonas</taxon>
    </lineage>
</organism>
<keyword evidence="2" id="KW-1185">Reference proteome</keyword>
<evidence type="ECO:0000313" key="2">
    <source>
        <dbReference type="Proteomes" id="UP000689967"/>
    </source>
</evidence>
<name>A0ABS6H7K5_9PROT</name>
<protein>
    <recommendedName>
        <fullName evidence="3">MFS transporter</fullName>
    </recommendedName>
</protein>
<dbReference type="EMBL" id="JAERQM010000003">
    <property type="protein sequence ID" value="MBU8544424.1"/>
    <property type="molecule type" value="Genomic_DNA"/>
</dbReference>
<dbReference type="Proteomes" id="UP000689967">
    <property type="component" value="Unassembled WGS sequence"/>
</dbReference>
<accession>A0ABS6H7K5</accession>
<evidence type="ECO:0000313" key="1">
    <source>
        <dbReference type="EMBL" id="MBU8544424.1"/>
    </source>
</evidence>
<reference evidence="1 2" key="1">
    <citation type="submission" date="2021-01" db="EMBL/GenBank/DDBJ databases">
        <title>Roseomonas sp. nov, a bacterium isolated from an oil production mixture in Yumen Oilfield.</title>
        <authorList>
            <person name="Wu D."/>
        </authorList>
    </citation>
    <scope>NUCLEOTIDE SEQUENCE [LARGE SCALE GENOMIC DNA]</scope>
    <source>
        <strain evidence="1 2">ROY-5-3</strain>
    </source>
</reference>
<gene>
    <name evidence="1" type="ORF">JJQ90_11955</name>
</gene>
<evidence type="ECO:0008006" key="3">
    <source>
        <dbReference type="Google" id="ProtNLM"/>
    </source>
</evidence>
<sequence length="59" mass="6342">MVDHRHHWRVSALATAGMAALLPQALLGPLGGVFADRYSRRLLMIAADAISAPPPLRDP</sequence>
<proteinExistence type="predicted"/>
<comment type="caution">
    <text evidence="1">The sequence shown here is derived from an EMBL/GenBank/DDBJ whole genome shotgun (WGS) entry which is preliminary data.</text>
</comment>